<dbReference type="InterPro" id="IPR010982">
    <property type="entry name" value="Lambda_DNA-bd_dom_sf"/>
</dbReference>
<evidence type="ECO:0000313" key="2">
    <source>
        <dbReference type="EMBL" id="QCO00496.1"/>
    </source>
</evidence>
<keyword evidence="2" id="KW-0614">Plasmid</keyword>
<organism evidence="2 3">
    <name type="scientific">Azospirillum argentinense</name>
    <dbReference type="NCBI Taxonomy" id="2970906"/>
    <lineage>
        <taxon>Bacteria</taxon>
        <taxon>Pseudomonadati</taxon>
        <taxon>Pseudomonadota</taxon>
        <taxon>Alphaproteobacteria</taxon>
        <taxon>Rhodospirillales</taxon>
        <taxon>Azospirillaceae</taxon>
        <taxon>Azospirillum</taxon>
    </lineage>
</organism>
<reference evidence="2 3" key="1">
    <citation type="submission" date="2018-09" db="EMBL/GenBank/DDBJ databases">
        <title>Whole genome based analysis of evolution and adaptive divergence in Indian and Brazilian strains of Azospirillum brasilense.</title>
        <authorList>
            <person name="Singh C."/>
            <person name="Tripathi A.K."/>
        </authorList>
    </citation>
    <scope>NUCLEOTIDE SEQUENCE [LARGE SCALE GENOMIC DNA]</scope>
    <source>
        <strain evidence="2 3">MTCC4035</strain>
        <plasmid evidence="2 3">p7</plasmid>
    </source>
</reference>
<proteinExistence type="predicted"/>
<sequence>MSYAFNIIERLGGTRKVARMLGAAASTVQSWKECGEIPAPRQRELLRIAKREALPLQAEDFFKDDEEDPQSGDVGATGQKDPT</sequence>
<gene>
    <name evidence="2" type="ORF">D3093_35205</name>
</gene>
<accession>A0A4D8PYE8</accession>
<dbReference type="KEGG" id="aare:D3093_35205"/>
<dbReference type="RefSeq" id="WP_137119190.1">
    <property type="nucleotide sequence ID" value="NZ_CP032328.1"/>
</dbReference>
<geneLocation type="plasmid" evidence="2 3">
    <name>p7</name>
</geneLocation>
<evidence type="ECO:0000256" key="1">
    <source>
        <dbReference type="SAM" id="MobiDB-lite"/>
    </source>
</evidence>
<evidence type="ECO:0000313" key="3">
    <source>
        <dbReference type="Proteomes" id="UP000298595"/>
    </source>
</evidence>
<dbReference type="Gene3D" id="1.10.260.40">
    <property type="entry name" value="lambda repressor-like DNA-binding domains"/>
    <property type="match status" value="1"/>
</dbReference>
<dbReference type="EMBL" id="CP032328">
    <property type="protein sequence ID" value="QCO00496.1"/>
    <property type="molecule type" value="Genomic_DNA"/>
</dbReference>
<dbReference type="AlphaFoldDB" id="A0A4D8PYE8"/>
<feature type="region of interest" description="Disordered" evidence="1">
    <location>
        <begin position="58"/>
        <end position="83"/>
    </location>
</feature>
<dbReference type="InterPro" id="IPR059216">
    <property type="entry name" value="LeuA_carph_isopro_dom"/>
</dbReference>
<dbReference type="Proteomes" id="UP000298595">
    <property type="component" value="Plasmid p7"/>
</dbReference>
<dbReference type="GO" id="GO:0003677">
    <property type="term" value="F:DNA binding"/>
    <property type="evidence" value="ECO:0007669"/>
    <property type="project" value="InterPro"/>
</dbReference>
<name>A0A4D8PYE8_9PROT</name>
<dbReference type="NCBIfam" id="NF046037">
    <property type="entry name" value="carphisopro"/>
    <property type="match status" value="1"/>
</dbReference>
<protein>
    <recommendedName>
        <fullName evidence="4">YdaS antitoxin of YdaST toxin-antitoxin system</fullName>
    </recommendedName>
</protein>
<evidence type="ECO:0008006" key="4">
    <source>
        <dbReference type="Google" id="ProtNLM"/>
    </source>
</evidence>
<dbReference type="SUPFAM" id="SSF47413">
    <property type="entry name" value="lambda repressor-like DNA-binding domains"/>
    <property type="match status" value="1"/>
</dbReference>